<reference evidence="2 4" key="2">
    <citation type="submission" date="2019-10" db="EMBL/GenBank/DDBJ databases">
        <authorList>
            <person name="Karimi E."/>
        </authorList>
    </citation>
    <scope>NUCLEOTIDE SEQUENCE [LARGE SCALE GENOMIC DNA]</scope>
    <source>
        <strain evidence="2">Bacillus sp. 71</strain>
    </source>
</reference>
<evidence type="ECO:0000313" key="3">
    <source>
        <dbReference type="Proteomes" id="UP000194131"/>
    </source>
</evidence>
<accession>A0A1X6PP55</accession>
<protein>
    <submittedName>
        <fullName evidence="2">Uncharacterized protein</fullName>
    </submittedName>
</protein>
<sequence length="39" mass="4691">MSPTEVDYTEPRTIKIVQELISRGEELVYFTIEDFREQK</sequence>
<dbReference type="Proteomes" id="UP000194131">
    <property type="component" value="Unassembled WGS sequence"/>
</dbReference>
<name>A0A1X6PP55_BACMY</name>
<reference evidence="1 3" key="1">
    <citation type="submission" date="2016-12" db="EMBL/GenBank/DDBJ databases">
        <title>Genome Sequences of Twelve Sporeforming Bacillus Species Isolated from Foods.</title>
        <authorList>
            <person name="De Jong A."/>
            <person name="Holsappel S."/>
            <person name="Kuipers O.P."/>
        </authorList>
    </citation>
    <scope>NUCLEOTIDE SEQUENCE [LARGE SCALE GENOMIC DNA]</scope>
    <source>
        <strain evidence="1 3">S3E15</strain>
    </source>
</reference>
<evidence type="ECO:0000313" key="2">
    <source>
        <dbReference type="EMBL" id="VXC59156.1"/>
    </source>
</evidence>
<organism evidence="2 4">
    <name type="scientific">Bacillus mycoides</name>
    <dbReference type="NCBI Taxonomy" id="1405"/>
    <lineage>
        <taxon>Bacteria</taxon>
        <taxon>Bacillati</taxon>
        <taxon>Bacillota</taxon>
        <taxon>Bacilli</taxon>
        <taxon>Bacillales</taxon>
        <taxon>Bacillaceae</taxon>
        <taxon>Bacillus</taxon>
        <taxon>Bacillus cereus group</taxon>
    </lineage>
</organism>
<dbReference type="EMBL" id="MRWU01000021">
    <property type="protein sequence ID" value="OSX90132.1"/>
    <property type="molecule type" value="Genomic_DNA"/>
</dbReference>
<dbReference type="AlphaFoldDB" id="A0A1X6PP55"/>
<gene>
    <name evidence="2" type="ORF">BACI71_40321</name>
    <name evidence="1" type="ORF">S3E15_02768</name>
</gene>
<evidence type="ECO:0000313" key="4">
    <source>
        <dbReference type="Proteomes" id="UP000437562"/>
    </source>
</evidence>
<evidence type="ECO:0000313" key="1">
    <source>
        <dbReference type="EMBL" id="OSX90132.1"/>
    </source>
</evidence>
<dbReference type="Proteomes" id="UP000437562">
    <property type="component" value="Unassembled WGS sequence"/>
</dbReference>
<accession>A0A653ZVD0</accession>
<proteinExistence type="predicted"/>
<dbReference type="EMBL" id="CABWMC010000029">
    <property type="protein sequence ID" value="VXC59156.1"/>
    <property type="molecule type" value="Genomic_DNA"/>
</dbReference>